<sequence length="176" mass="18555">MADLLSQPGVLLAGAAVVAGVGAYFAMGSSSAPAPKDRSIKKKAPELPKKLKKKKEKEEAAATATPVAPPAETEQLDLEQFVGDFPDSEDEANARAEANRKRNAKKKAAKKKKAATDSEPASASEPEKKPKATKKNKIPRDAVAAPTSVATSSTLQDDGWETVKYKKRGSKANVNA</sequence>
<comment type="caution">
    <text evidence="2">The sequence shown here is derived from an EMBL/GenBank/DDBJ whole genome shotgun (WGS) entry which is preliminary data.</text>
</comment>
<evidence type="ECO:0000313" key="3">
    <source>
        <dbReference type="Proteomes" id="UP000243217"/>
    </source>
</evidence>
<accession>A0A1V9ZVD6</accession>
<feature type="compositionally biased region" description="Low complexity" evidence="1">
    <location>
        <begin position="61"/>
        <end position="73"/>
    </location>
</feature>
<evidence type="ECO:0000313" key="2">
    <source>
        <dbReference type="EMBL" id="OQS01982.1"/>
    </source>
</evidence>
<proteinExistence type="predicted"/>
<dbReference type="AlphaFoldDB" id="A0A1V9ZVD6"/>
<dbReference type="EMBL" id="JNBS01001306">
    <property type="protein sequence ID" value="OQS01982.1"/>
    <property type="molecule type" value="Genomic_DNA"/>
</dbReference>
<dbReference type="Proteomes" id="UP000243217">
    <property type="component" value="Unassembled WGS sequence"/>
</dbReference>
<gene>
    <name evidence="2" type="ORF">THRCLA_21542</name>
</gene>
<feature type="compositionally biased region" description="Basic residues" evidence="1">
    <location>
        <begin position="101"/>
        <end position="113"/>
    </location>
</feature>
<feature type="region of interest" description="Disordered" evidence="1">
    <location>
        <begin position="28"/>
        <end position="176"/>
    </location>
</feature>
<feature type="compositionally biased region" description="Low complexity" evidence="1">
    <location>
        <begin position="142"/>
        <end position="154"/>
    </location>
</feature>
<reference evidence="2 3" key="1">
    <citation type="journal article" date="2014" name="Genome Biol. Evol.">
        <title>The secreted proteins of Achlya hypogyna and Thraustotheca clavata identify the ancestral oomycete secretome and reveal gene acquisitions by horizontal gene transfer.</title>
        <authorList>
            <person name="Misner I."/>
            <person name="Blouin N."/>
            <person name="Leonard G."/>
            <person name="Richards T.A."/>
            <person name="Lane C.E."/>
        </authorList>
    </citation>
    <scope>NUCLEOTIDE SEQUENCE [LARGE SCALE GENOMIC DNA]</scope>
    <source>
        <strain evidence="2 3">ATCC 34112</strain>
    </source>
</reference>
<evidence type="ECO:0000256" key="1">
    <source>
        <dbReference type="SAM" id="MobiDB-lite"/>
    </source>
</evidence>
<organism evidence="2 3">
    <name type="scientific">Thraustotheca clavata</name>
    <dbReference type="NCBI Taxonomy" id="74557"/>
    <lineage>
        <taxon>Eukaryota</taxon>
        <taxon>Sar</taxon>
        <taxon>Stramenopiles</taxon>
        <taxon>Oomycota</taxon>
        <taxon>Saprolegniomycetes</taxon>
        <taxon>Saprolegniales</taxon>
        <taxon>Achlyaceae</taxon>
        <taxon>Thraustotheca</taxon>
    </lineage>
</organism>
<feature type="compositionally biased region" description="Basic and acidic residues" evidence="1">
    <location>
        <begin position="35"/>
        <end position="49"/>
    </location>
</feature>
<keyword evidence="3" id="KW-1185">Reference proteome</keyword>
<protein>
    <submittedName>
        <fullName evidence="2">Uncharacterized protein</fullName>
    </submittedName>
</protein>
<name>A0A1V9ZVD6_9STRA</name>